<dbReference type="SUPFAM" id="SSF64182">
    <property type="entry name" value="DHH phosphoesterases"/>
    <property type="match status" value="1"/>
</dbReference>
<dbReference type="Gene3D" id="3.10.310.30">
    <property type="match status" value="1"/>
</dbReference>
<comment type="similarity">
    <text evidence="1">Belongs to the RecJ family.</text>
</comment>
<dbReference type="InterPro" id="IPR041122">
    <property type="entry name" value="RecJ_OB"/>
</dbReference>
<evidence type="ECO:0000259" key="8">
    <source>
        <dbReference type="Pfam" id="PF17768"/>
    </source>
</evidence>
<feature type="domain" description="RecJ OB" evidence="8">
    <location>
        <begin position="458"/>
        <end position="564"/>
    </location>
</feature>
<name>A0A1H3QTU6_9FIRM</name>
<dbReference type="AlphaFoldDB" id="A0A1H3QTU6"/>
<dbReference type="InterPro" id="IPR003156">
    <property type="entry name" value="DHHA1_dom"/>
</dbReference>
<proteinExistence type="inferred from homology"/>
<feature type="domain" description="DDH" evidence="6">
    <location>
        <begin position="82"/>
        <end position="230"/>
    </location>
</feature>
<dbReference type="RefSeq" id="WP_091730764.1">
    <property type="nucleotide sequence ID" value="NZ_FNQE01000022.1"/>
</dbReference>
<gene>
    <name evidence="9" type="ORF">SAMN05660462_02060</name>
</gene>
<keyword evidence="10" id="KW-1185">Reference proteome</keyword>
<sequence length="838" mass="94921">MIKFESLVKIAEKDNIIIDELSKKLNITRLTSKVMINRGITSIDYAQAFLNPDIKDLLDPFLLSDMNVAVKRIVEAIHNNENIWIYGDYDVDGVTSTSILIIYLKALTKNIYFYIPDRMTEGYGLNIEAMDYIKSKGGQLVITVDCGIKSFDVAEHCKGIGLDLIITDHHTCESILPDAIAVVNPNRLDSQYPFNKLAGVGVAFKLVQALASELNTGIDYVNIVPIVAIGTIADVVSLTGENRIIVKNGLSMIKQTQNLGIKALLEVTDLLNKEVTSGHIGFIIGPRINAAGRIGMARYGVELFTSNTYEEALDLAKILDKENVKRQEIEAKILEEAEKLIYEELDLEKDKILVLASENWHSGVIGIVSSRLTEKYHRPSILLSLEDDEGRGSARSISNFDLYENLSKCKELFVGFGGHKQAAGLTIKKQNIQEFRKRINEIAEEELEEVDFIPETVVDSLIDIEDISIDTANELKSLEPFGIDNPSPIFLFNSATVKSVRSIGKDERHLKLIIEKEGYSVDCVGFNYGSYANIIKIGQQIDLVVTISINDYLGQKSVQLLIKDIVTSYEEKLTSSINYLDSILPIIRQSCNESTDFNISNDMLHYINEEDRKKYVIEALNKENNILVIINNIFNLAGLLNIMQHQGRDFVRNINISYNLSRGYKPCDIIVVPALSQIDKEKYKNVIIYDLCFNRDYFINITKTFKQAKLQALIVEEDFNKNKSFIKDITPEINEIRLVYKSFISRKEKVLRIKEDSYLFSLRSRANIHISSFRFNAILRILKEAKLVDYIIKDSYIFVKMLNSPNEKINITSVPIYDALYRAANEVISFQKNIKSLN</sequence>
<evidence type="ECO:0000256" key="3">
    <source>
        <dbReference type="ARBA" id="ARBA00022722"/>
    </source>
</evidence>
<evidence type="ECO:0000313" key="10">
    <source>
        <dbReference type="Proteomes" id="UP000198625"/>
    </source>
</evidence>
<evidence type="ECO:0000259" key="7">
    <source>
        <dbReference type="Pfam" id="PF02272"/>
    </source>
</evidence>
<dbReference type="NCBIfam" id="TIGR00644">
    <property type="entry name" value="recJ"/>
    <property type="match status" value="1"/>
</dbReference>
<evidence type="ECO:0000256" key="1">
    <source>
        <dbReference type="ARBA" id="ARBA00005915"/>
    </source>
</evidence>
<reference evidence="9 10" key="1">
    <citation type="submission" date="2016-10" db="EMBL/GenBank/DDBJ databases">
        <authorList>
            <person name="de Groot N.N."/>
        </authorList>
    </citation>
    <scope>NUCLEOTIDE SEQUENCE [LARGE SCALE GENOMIC DNA]</scope>
    <source>
        <strain evidence="9 10">DSM 21650</strain>
    </source>
</reference>
<evidence type="ECO:0000256" key="2">
    <source>
        <dbReference type="ARBA" id="ARBA00019841"/>
    </source>
</evidence>
<evidence type="ECO:0000259" key="6">
    <source>
        <dbReference type="Pfam" id="PF01368"/>
    </source>
</evidence>
<evidence type="ECO:0000256" key="5">
    <source>
        <dbReference type="ARBA" id="ARBA00022839"/>
    </source>
</evidence>
<dbReference type="STRING" id="415015.SAMN05660462_02060"/>
<dbReference type="Gene3D" id="3.90.1640.30">
    <property type="match status" value="1"/>
</dbReference>
<dbReference type="PANTHER" id="PTHR30255">
    <property type="entry name" value="SINGLE-STRANDED-DNA-SPECIFIC EXONUCLEASE RECJ"/>
    <property type="match status" value="1"/>
</dbReference>
<dbReference type="GO" id="GO:0006310">
    <property type="term" value="P:DNA recombination"/>
    <property type="evidence" value="ECO:0007669"/>
    <property type="project" value="InterPro"/>
</dbReference>
<dbReference type="Pfam" id="PF17768">
    <property type="entry name" value="RecJ_OB"/>
    <property type="match status" value="1"/>
</dbReference>
<organism evidence="9 10">
    <name type="scientific">Proteiniborus ethanoligenes</name>
    <dbReference type="NCBI Taxonomy" id="415015"/>
    <lineage>
        <taxon>Bacteria</taxon>
        <taxon>Bacillati</taxon>
        <taxon>Bacillota</taxon>
        <taxon>Clostridia</taxon>
        <taxon>Eubacteriales</taxon>
        <taxon>Proteiniborus</taxon>
    </lineage>
</organism>
<evidence type="ECO:0000313" key="9">
    <source>
        <dbReference type="EMBL" id="SDZ16129.1"/>
    </source>
</evidence>
<feature type="domain" description="DHHA1" evidence="7">
    <location>
        <begin position="350"/>
        <end position="444"/>
    </location>
</feature>
<evidence type="ECO:0000256" key="4">
    <source>
        <dbReference type="ARBA" id="ARBA00022801"/>
    </source>
</evidence>
<dbReference type="Proteomes" id="UP000198625">
    <property type="component" value="Unassembled WGS sequence"/>
</dbReference>
<dbReference type="InterPro" id="IPR004610">
    <property type="entry name" value="RecJ"/>
</dbReference>
<dbReference type="GO" id="GO:0008409">
    <property type="term" value="F:5'-3' exonuclease activity"/>
    <property type="evidence" value="ECO:0007669"/>
    <property type="project" value="InterPro"/>
</dbReference>
<dbReference type="InterPro" id="IPR038763">
    <property type="entry name" value="DHH_sf"/>
</dbReference>
<dbReference type="PANTHER" id="PTHR30255:SF2">
    <property type="entry name" value="SINGLE-STRANDED-DNA-SPECIFIC EXONUCLEASE RECJ"/>
    <property type="match status" value="1"/>
</dbReference>
<dbReference type="GO" id="GO:0006281">
    <property type="term" value="P:DNA repair"/>
    <property type="evidence" value="ECO:0007669"/>
    <property type="project" value="InterPro"/>
</dbReference>
<dbReference type="Pfam" id="PF01368">
    <property type="entry name" value="DHH"/>
    <property type="match status" value="1"/>
</dbReference>
<keyword evidence="5 9" id="KW-0269">Exonuclease</keyword>
<keyword evidence="3" id="KW-0540">Nuclease</keyword>
<accession>A0A1H3QTU6</accession>
<dbReference type="EMBL" id="FNQE01000022">
    <property type="protein sequence ID" value="SDZ16129.1"/>
    <property type="molecule type" value="Genomic_DNA"/>
</dbReference>
<protein>
    <recommendedName>
        <fullName evidence="2">Single-stranded-DNA-specific exonuclease RecJ</fullName>
    </recommendedName>
</protein>
<dbReference type="Pfam" id="PF02272">
    <property type="entry name" value="DHHA1"/>
    <property type="match status" value="1"/>
</dbReference>
<dbReference type="OrthoDB" id="9809852at2"/>
<dbReference type="InterPro" id="IPR051673">
    <property type="entry name" value="SSDNA_exonuclease_RecJ"/>
</dbReference>
<dbReference type="InterPro" id="IPR001667">
    <property type="entry name" value="DDH_dom"/>
</dbReference>
<keyword evidence="4" id="KW-0378">Hydrolase</keyword>
<dbReference type="GO" id="GO:0003676">
    <property type="term" value="F:nucleic acid binding"/>
    <property type="evidence" value="ECO:0007669"/>
    <property type="project" value="InterPro"/>
</dbReference>